<dbReference type="Proteomes" id="UP000624701">
    <property type="component" value="Unassembled WGS sequence"/>
</dbReference>
<gene>
    <name evidence="1" type="ORF">GCM10011444_18950</name>
</gene>
<evidence type="ECO:0000313" key="1">
    <source>
        <dbReference type="EMBL" id="GGI57586.1"/>
    </source>
</evidence>
<name>A0ABQ2C063_9FLAO</name>
<dbReference type="RefSeq" id="WP_188374497.1">
    <property type="nucleotide sequence ID" value="NZ_BMDQ01000002.1"/>
</dbReference>
<organism evidence="1 2">
    <name type="scientific">Winogradskyella haliclonae</name>
    <dbReference type="NCBI Taxonomy" id="2048558"/>
    <lineage>
        <taxon>Bacteria</taxon>
        <taxon>Pseudomonadati</taxon>
        <taxon>Bacteroidota</taxon>
        <taxon>Flavobacteriia</taxon>
        <taxon>Flavobacteriales</taxon>
        <taxon>Flavobacteriaceae</taxon>
        <taxon>Winogradskyella</taxon>
    </lineage>
</organism>
<comment type="caution">
    <text evidence="1">The sequence shown here is derived from an EMBL/GenBank/DDBJ whole genome shotgun (WGS) entry which is preliminary data.</text>
</comment>
<evidence type="ECO:0000313" key="2">
    <source>
        <dbReference type="Proteomes" id="UP000624701"/>
    </source>
</evidence>
<dbReference type="EMBL" id="BMDQ01000002">
    <property type="protein sequence ID" value="GGI57586.1"/>
    <property type="molecule type" value="Genomic_DNA"/>
</dbReference>
<accession>A0ABQ2C063</accession>
<sequence length="169" mass="19659">MKIKCTLFIALVLTTFCFSQNQEEDRKHIDEIIMKLYKSISFTKTKSPDYKTLKAIHYHEAIVGAVDTTQIKMFKEADFTNKNKENFKKYNVKSFVEKELSHITHVYGGVAVRFSPYEFTIKAGDKQQTIRGVNTFQLIKDPKKGWLIYSTIFSDTTSYPDIPEAYLKM</sequence>
<keyword evidence="2" id="KW-1185">Reference proteome</keyword>
<reference evidence="2" key="1">
    <citation type="journal article" date="2019" name="Int. J. Syst. Evol. Microbiol.">
        <title>The Global Catalogue of Microorganisms (GCM) 10K type strain sequencing project: providing services to taxonomists for standard genome sequencing and annotation.</title>
        <authorList>
            <consortium name="The Broad Institute Genomics Platform"/>
            <consortium name="The Broad Institute Genome Sequencing Center for Infectious Disease"/>
            <person name="Wu L."/>
            <person name="Ma J."/>
        </authorList>
    </citation>
    <scope>NUCLEOTIDE SEQUENCE [LARGE SCALE GENOMIC DNA]</scope>
    <source>
        <strain evidence="2">CCM 8681</strain>
    </source>
</reference>
<proteinExistence type="predicted"/>
<protein>
    <recommendedName>
        <fullName evidence="3">Nuclear transport factor 2 family protein</fullName>
    </recommendedName>
</protein>
<dbReference type="Gene3D" id="3.10.450.50">
    <property type="match status" value="1"/>
</dbReference>
<evidence type="ECO:0008006" key="3">
    <source>
        <dbReference type="Google" id="ProtNLM"/>
    </source>
</evidence>